<dbReference type="InterPro" id="IPR050750">
    <property type="entry name" value="C5-MTase"/>
</dbReference>
<proteinExistence type="inferred from homology"/>
<evidence type="ECO:0000256" key="1">
    <source>
        <dbReference type="ARBA" id="ARBA00022603"/>
    </source>
</evidence>
<dbReference type="GO" id="GO:0003886">
    <property type="term" value="F:DNA (cytosine-5-)-methyltransferase activity"/>
    <property type="evidence" value="ECO:0007669"/>
    <property type="project" value="UniProtKB-EC"/>
</dbReference>
<comment type="catalytic activity">
    <reaction evidence="7">
        <text>a 2'-deoxycytidine in DNA + S-adenosyl-L-methionine = a 5-methyl-2'-deoxycytidine in DNA + S-adenosyl-L-homocysteine + H(+)</text>
        <dbReference type="Rhea" id="RHEA:13681"/>
        <dbReference type="Rhea" id="RHEA-COMP:11369"/>
        <dbReference type="Rhea" id="RHEA-COMP:11370"/>
        <dbReference type="ChEBI" id="CHEBI:15378"/>
        <dbReference type="ChEBI" id="CHEBI:57856"/>
        <dbReference type="ChEBI" id="CHEBI:59789"/>
        <dbReference type="ChEBI" id="CHEBI:85452"/>
        <dbReference type="ChEBI" id="CHEBI:85454"/>
        <dbReference type="EC" id="2.1.1.37"/>
    </reaction>
</comment>
<evidence type="ECO:0000256" key="6">
    <source>
        <dbReference type="RuleBase" id="RU000416"/>
    </source>
</evidence>
<dbReference type="InterPro" id="IPR001525">
    <property type="entry name" value="C5_MeTfrase"/>
</dbReference>
<dbReference type="PROSITE" id="PS00094">
    <property type="entry name" value="C5_MTASE_1"/>
    <property type="match status" value="1"/>
</dbReference>
<keyword evidence="2 5" id="KW-0808">Transferase</keyword>
<dbReference type="EMBL" id="CP075584">
    <property type="protein sequence ID" value="WBM80906.1"/>
    <property type="molecule type" value="Genomic_DNA"/>
</dbReference>
<dbReference type="PANTHER" id="PTHR46098:SF1">
    <property type="entry name" value="TRNA (CYTOSINE(38)-C(5))-METHYLTRANSFERASE"/>
    <property type="match status" value="1"/>
</dbReference>
<evidence type="ECO:0000256" key="7">
    <source>
        <dbReference type="RuleBase" id="RU000417"/>
    </source>
</evidence>
<keyword evidence="4" id="KW-0680">Restriction system</keyword>
<evidence type="ECO:0000256" key="5">
    <source>
        <dbReference type="PROSITE-ProRule" id="PRU01016"/>
    </source>
</evidence>
<dbReference type="EC" id="2.1.1.37" evidence="7"/>
<dbReference type="Pfam" id="PF00145">
    <property type="entry name" value="DNA_methylase"/>
    <property type="match status" value="2"/>
</dbReference>
<dbReference type="GO" id="GO:0032259">
    <property type="term" value="P:methylation"/>
    <property type="evidence" value="ECO:0007669"/>
    <property type="project" value="UniProtKB-KW"/>
</dbReference>
<dbReference type="SUPFAM" id="SSF53335">
    <property type="entry name" value="S-adenosyl-L-methionine-dependent methyltransferases"/>
    <property type="match status" value="1"/>
</dbReference>
<comment type="similarity">
    <text evidence="5 6">Belongs to the class I-like SAM-binding methyltransferase superfamily. C5-methyltransferase family.</text>
</comment>
<dbReference type="PRINTS" id="PR00105">
    <property type="entry name" value="C5METTRFRASE"/>
</dbReference>
<dbReference type="Gene3D" id="3.90.120.10">
    <property type="entry name" value="DNA Methylase, subunit A, domain 2"/>
    <property type="match status" value="1"/>
</dbReference>
<evidence type="ECO:0000256" key="4">
    <source>
        <dbReference type="ARBA" id="ARBA00022747"/>
    </source>
</evidence>
<dbReference type="InterPro" id="IPR029063">
    <property type="entry name" value="SAM-dependent_MTases_sf"/>
</dbReference>
<dbReference type="Proteomes" id="UP001212421">
    <property type="component" value="Chromosome"/>
</dbReference>
<sequence length="451" mass="50487">MNRAKYVETTAPIGETSTFRFVDLFAGLGGFHRALTEVGGACVFASEWVEGLQDLYERNYGLRPHGDITSISADLVPEHEFLAAGFPCQPFSKAGEQLGFEHTEQGRLFFNVLDILKAKRPRKFILENVPNLLKHDAGQTFARMRGELEDLGYAIRADRLSPHQFGVPQIRERLYIVGSLDSMDSFAWPKPTGAQTNISTVLDANPAEARAIPHLLLRCLEMWDDFLTSSPESVELPSFPLWSMEWGADYPYETTTPLELLAAGGPEALYPFKGSFGISFDGMTETEILRNLPSHAKRPGTAYPRWKVAFLRQNRAFYDNNRKWIDPWLPRAMAFPSSFQKFEWNAKGEERTVWKYILQQRASGIRLKRVHSAPTLVAMTVTQVPIIAWERRFMTQRECARLQSLGSIELPSQTGASYKALGNAVNAHVVRLIAESLLASSGARGSATLAA</sequence>
<organism evidence="8 9">
    <name type="scientific">Cryobacterium breve</name>
    <dbReference type="NCBI Taxonomy" id="1259258"/>
    <lineage>
        <taxon>Bacteria</taxon>
        <taxon>Bacillati</taxon>
        <taxon>Actinomycetota</taxon>
        <taxon>Actinomycetes</taxon>
        <taxon>Micrococcales</taxon>
        <taxon>Microbacteriaceae</taxon>
        <taxon>Cryobacterium</taxon>
    </lineage>
</organism>
<gene>
    <name evidence="8" type="primary">dcm</name>
    <name evidence="8" type="ORF">KIV56_06275</name>
</gene>
<evidence type="ECO:0000313" key="9">
    <source>
        <dbReference type="Proteomes" id="UP001212421"/>
    </source>
</evidence>
<dbReference type="PROSITE" id="PS51679">
    <property type="entry name" value="SAM_MT_C5"/>
    <property type="match status" value="1"/>
</dbReference>
<evidence type="ECO:0000313" key="8">
    <source>
        <dbReference type="EMBL" id="WBM80906.1"/>
    </source>
</evidence>
<feature type="active site" evidence="5">
    <location>
        <position position="88"/>
    </location>
</feature>
<evidence type="ECO:0000256" key="2">
    <source>
        <dbReference type="ARBA" id="ARBA00022679"/>
    </source>
</evidence>
<name>A0ABY7NEL3_9MICO</name>
<reference evidence="8 9" key="1">
    <citation type="submission" date="2021-05" db="EMBL/GenBank/DDBJ databases">
        <authorList>
            <person name="Kumar R."/>
            <person name="Kumar A."/>
            <person name="Mukhia S."/>
        </authorList>
    </citation>
    <scope>NUCLEOTIDE SEQUENCE [LARGE SCALE GENOMIC DNA]</scope>
    <source>
        <strain evidence="8 9">ERMR7:08</strain>
    </source>
</reference>
<protein>
    <recommendedName>
        <fullName evidence="7">Cytosine-specific methyltransferase</fullName>
        <ecNumber evidence="7">2.1.1.37</ecNumber>
    </recommendedName>
</protein>
<dbReference type="Gene3D" id="3.40.50.150">
    <property type="entry name" value="Vaccinia Virus protein VP39"/>
    <property type="match status" value="1"/>
</dbReference>
<keyword evidence="3 5" id="KW-0949">S-adenosyl-L-methionine</keyword>
<dbReference type="NCBIfam" id="TIGR00675">
    <property type="entry name" value="dcm"/>
    <property type="match status" value="1"/>
</dbReference>
<dbReference type="InterPro" id="IPR018117">
    <property type="entry name" value="C5_DNA_meth_AS"/>
</dbReference>
<dbReference type="PANTHER" id="PTHR46098">
    <property type="entry name" value="TRNA (CYTOSINE(38)-C(5))-METHYLTRANSFERASE"/>
    <property type="match status" value="1"/>
</dbReference>
<evidence type="ECO:0000256" key="3">
    <source>
        <dbReference type="ARBA" id="ARBA00022691"/>
    </source>
</evidence>
<keyword evidence="9" id="KW-1185">Reference proteome</keyword>
<accession>A0ABY7NEL3</accession>
<keyword evidence="1 5" id="KW-0489">Methyltransferase</keyword>